<dbReference type="PROSITE" id="PS00455">
    <property type="entry name" value="AMP_BINDING"/>
    <property type="match status" value="1"/>
</dbReference>
<dbReference type="OrthoDB" id="9803968at2"/>
<evidence type="ECO:0000256" key="3">
    <source>
        <dbReference type="ARBA" id="ARBA00022832"/>
    </source>
</evidence>
<dbReference type="Proteomes" id="UP000199220">
    <property type="component" value="Unassembled WGS sequence"/>
</dbReference>
<reference evidence="8" key="1">
    <citation type="submission" date="2016-10" db="EMBL/GenBank/DDBJ databases">
        <authorList>
            <person name="Varghese N."/>
            <person name="Submissions S."/>
        </authorList>
    </citation>
    <scope>NUCLEOTIDE SEQUENCE [LARGE SCALE GENOMIC DNA]</scope>
    <source>
        <strain evidence="8">DSM 21368</strain>
    </source>
</reference>
<dbReference type="InterPro" id="IPR020845">
    <property type="entry name" value="AMP-binding_CS"/>
</dbReference>
<dbReference type="Pfam" id="PF00501">
    <property type="entry name" value="AMP-binding"/>
    <property type="match status" value="1"/>
</dbReference>
<dbReference type="InterPro" id="IPR000873">
    <property type="entry name" value="AMP-dep_synth/lig_dom"/>
</dbReference>
<dbReference type="RefSeq" id="WP_089772220.1">
    <property type="nucleotide sequence ID" value="NZ_FNTX01000001.1"/>
</dbReference>
<dbReference type="PANTHER" id="PTHR43272:SF32">
    <property type="entry name" value="AMP-DEPENDENT SYNTHETASE_LIGASE DOMAIN-CONTAINING PROTEIN"/>
    <property type="match status" value="1"/>
</dbReference>
<dbReference type="SUPFAM" id="SSF56801">
    <property type="entry name" value="Acetyl-CoA synthetase-like"/>
    <property type="match status" value="1"/>
</dbReference>
<evidence type="ECO:0000256" key="2">
    <source>
        <dbReference type="ARBA" id="ARBA00022598"/>
    </source>
</evidence>
<sequence>MNATDVPLMVSTPEELAIPDLLVDWAAKEPARVLIERPDGAGWSPVTAQTLHEQVTGVAKGLIASGVRPGDRIAIMSRTRAEWTVLDFAIWYAGAVTVPIYETSSVEQARWILSDSRADRVVTETAELATLLQEAAGENPLQAVWVLDDGAVDQLTQAGVEVSDDQVRERYDALRLSDLATIIYTSGTTGPPKGVELTHGNFVELCRNAMAALGQEILHDGARTLLFMPLAHVFARFVSILTICAGVPIGHVGDPTTLLQHIGAFRPTFILSVPRVFEKVYNSSEQKAAAGGKVKIFRWAAGVSTEYSRSLDTGGPGPALKLKYAVADKLVLHKIREALGGQVEYAISGGAPLGDRLGHFFRGVGVRVLEGYGLTETTAPVSVNVPSRSKIGTVGPALPGISLRIAEDGEILAKGIAVFSGYHQNDEATAEAVTDGWFHTGDLGTLDEDGYLRITGRKKEMIVTAGGKNVIPSQLEDKIRAHALISQCVVIGDQRPFVAALLTLDAEMLPTWLSNQGLPEMSVTEAAEHPQVRAALQDALDSANASVSRAESVRRYDVLPEDFTIGDYLTPKMSVKRNLVLRDFAEEIDALYAKAAAEREQG</sequence>
<dbReference type="CDD" id="cd05907">
    <property type="entry name" value="VL_LC_FACS_like"/>
    <property type="match status" value="1"/>
</dbReference>
<dbReference type="GO" id="GO:0004467">
    <property type="term" value="F:long-chain fatty acid-CoA ligase activity"/>
    <property type="evidence" value="ECO:0007669"/>
    <property type="project" value="TreeGrafter"/>
</dbReference>
<keyword evidence="2" id="KW-0436">Ligase</keyword>
<dbReference type="InterPro" id="IPR042099">
    <property type="entry name" value="ANL_N_sf"/>
</dbReference>
<dbReference type="GO" id="GO:0016020">
    <property type="term" value="C:membrane"/>
    <property type="evidence" value="ECO:0007669"/>
    <property type="project" value="TreeGrafter"/>
</dbReference>
<dbReference type="AlphaFoldDB" id="A0A1H5FGT2"/>
<dbReference type="Gene3D" id="3.40.50.12780">
    <property type="entry name" value="N-terminal domain of ligase-like"/>
    <property type="match status" value="1"/>
</dbReference>
<accession>A0A1H5FGT2</accession>
<evidence type="ECO:0000256" key="1">
    <source>
        <dbReference type="ARBA" id="ARBA00006432"/>
    </source>
</evidence>
<dbReference type="EMBL" id="FNTX01000001">
    <property type="protein sequence ID" value="SEE02645.1"/>
    <property type="molecule type" value="Genomic_DNA"/>
</dbReference>
<keyword evidence="4" id="KW-0443">Lipid metabolism</keyword>
<feature type="domain" description="AMP-dependent synthetase/ligase" evidence="6">
    <location>
        <begin position="24"/>
        <end position="423"/>
    </location>
</feature>
<evidence type="ECO:0000313" key="8">
    <source>
        <dbReference type="Proteomes" id="UP000199220"/>
    </source>
</evidence>
<dbReference type="Pfam" id="PF23562">
    <property type="entry name" value="AMP-binding_C_3"/>
    <property type="match status" value="1"/>
</dbReference>
<name>A0A1H5FGT2_9MICO</name>
<evidence type="ECO:0000256" key="4">
    <source>
        <dbReference type="ARBA" id="ARBA00023098"/>
    </source>
</evidence>
<dbReference type="STRING" id="648782.SAMN04488554_1337"/>
<protein>
    <recommendedName>
        <fullName evidence="5">Acyl-CoA synthetase</fullName>
    </recommendedName>
</protein>
<dbReference type="PANTHER" id="PTHR43272">
    <property type="entry name" value="LONG-CHAIN-FATTY-ACID--COA LIGASE"/>
    <property type="match status" value="1"/>
</dbReference>
<proteinExistence type="inferred from homology"/>
<evidence type="ECO:0000259" key="6">
    <source>
        <dbReference type="Pfam" id="PF00501"/>
    </source>
</evidence>
<gene>
    <name evidence="7" type="ORF">SAMN04488554_1337</name>
</gene>
<keyword evidence="3" id="KW-0276">Fatty acid metabolism</keyword>
<evidence type="ECO:0000256" key="5">
    <source>
        <dbReference type="ARBA" id="ARBA00032875"/>
    </source>
</evidence>
<evidence type="ECO:0000313" key="7">
    <source>
        <dbReference type="EMBL" id="SEE02645.1"/>
    </source>
</evidence>
<comment type="similarity">
    <text evidence="1">Belongs to the ATP-dependent AMP-binding enzyme family.</text>
</comment>
<organism evidence="7 8">
    <name type="scientific">Ruania alba</name>
    <dbReference type="NCBI Taxonomy" id="648782"/>
    <lineage>
        <taxon>Bacteria</taxon>
        <taxon>Bacillati</taxon>
        <taxon>Actinomycetota</taxon>
        <taxon>Actinomycetes</taxon>
        <taxon>Micrococcales</taxon>
        <taxon>Ruaniaceae</taxon>
        <taxon>Ruania</taxon>
    </lineage>
</organism>
<keyword evidence="8" id="KW-1185">Reference proteome</keyword>